<feature type="repeat" description="PPR" evidence="2">
    <location>
        <begin position="207"/>
        <end position="241"/>
    </location>
</feature>
<name>A0AAQ3KFP7_9LILI</name>
<dbReference type="Pfam" id="PF13041">
    <property type="entry name" value="PPR_2"/>
    <property type="match status" value="3"/>
</dbReference>
<dbReference type="Pfam" id="PF14432">
    <property type="entry name" value="DYW_deaminase"/>
    <property type="match status" value="1"/>
</dbReference>
<proteinExistence type="predicted"/>
<feature type="repeat" description="PPR" evidence="2">
    <location>
        <begin position="684"/>
        <end position="718"/>
    </location>
</feature>
<accession>A0AAQ3KFP7</accession>
<feature type="repeat" description="PPR" evidence="2">
    <location>
        <begin position="106"/>
        <end position="140"/>
    </location>
</feature>
<evidence type="ECO:0000313" key="5">
    <source>
        <dbReference type="Proteomes" id="UP001327560"/>
    </source>
</evidence>
<evidence type="ECO:0000256" key="1">
    <source>
        <dbReference type="ARBA" id="ARBA00022737"/>
    </source>
</evidence>
<dbReference type="Gene3D" id="1.25.40.10">
    <property type="entry name" value="Tetratricopeptide repeat domain"/>
    <property type="match status" value="5"/>
</dbReference>
<feature type="domain" description="DYW" evidence="3">
    <location>
        <begin position="762"/>
        <end position="852"/>
    </location>
</feature>
<dbReference type="GO" id="GO:0009451">
    <property type="term" value="P:RNA modification"/>
    <property type="evidence" value="ECO:0007669"/>
    <property type="project" value="InterPro"/>
</dbReference>
<evidence type="ECO:0000259" key="3">
    <source>
        <dbReference type="Pfam" id="PF14432"/>
    </source>
</evidence>
<dbReference type="FunFam" id="1.25.40.10:FF:000679">
    <property type="entry name" value="Pentatricopeptide repeat-containing protein At5g03800"/>
    <property type="match status" value="1"/>
</dbReference>
<dbReference type="NCBIfam" id="TIGR00756">
    <property type="entry name" value="PPR"/>
    <property type="match status" value="7"/>
</dbReference>
<dbReference type="Pfam" id="PF20430">
    <property type="entry name" value="Eplus_motif"/>
    <property type="match status" value="1"/>
</dbReference>
<dbReference type="InterPro" id="IPR011990">
    <property type="entry name" value="TPR-like_helical_dom_sf"/>
</dbReference>
<dbReference type="Pfam" id="PF20431">
    <property type="entry name" value="E_motif"/>
    <property type="match status" value="1"/>
</dbReference>
<dbReference type="Pfam" id="PF01535">
    <property type="entry name" value="PPR"/>
    <property type="match status" value="5"/>
</dbReference>
<dbReference type="InterPro" id="IPR046849">
    <property type="entry name" value="E2_motif"/>
</dbReference>
<keyword evidence="1" id="KW-0677">Repeat</keyword>
<dbReference type="FunFam" id="1.25.40.10:FF:002102">
    <property type="entry name" value="Pentatricopeptide repeat-containing protein103"/>
    <property type="match status" value="1"/>
</dbReference>
<dbReference type="AlphaFoldDB" id="A0AAQ3KFP7"/>
<dbReference type="InterPro" id="IPR046848">
    <property type="entry name" value="E_motif"/>
</dbReference>
<dbReference type="InterPro" id="IPR032867">
    <property type="entry name" value="DYW_dom"/>
</dbReference>
<keyword evidence="5" id="KW-1185">Reference proteome</keyword>
<dbReference type="InterPro" id="IPR046960">
    <property type="entry name" value="PPR_At4g14850-like_plant"/>
</dbReference>
<evidence type="ECO:0000256" key="2">
    <source>
        <dbReference type="PROSITE-ProRule" id="PRU00708"/>
    </source>
</evidence>
<reference evidence="4 5" key="1">
    <citation type="submission" date="2023-10" db="EMBL/GenBank/DDBJ databases">
        <title>Chromosome-scale genome assembly provides insights into flower coloration mechanisms of Canna indica.</title>
        <authorList>
            <person name="Li C."/>
        </authorList>
    </citation>
    <scope>NUCLEOTIDE SEQUENCE [LARGE SCALE GENOMIC DNA]</scope>
    <source>
        <tissue evidence="4">Flower</tissue>
    </source>
</reference>
<feature type="repeat" description="PPR" evidence="2">
    <location>
        <begin position="308"/>
        <end position="342"/>
    </location>
</feature>
<evidence type="ECO:0000313" key="4">
    <source>
        <dbReference type="EMBL" id="WOL07945.1"/>
    </source>
</evidence>
<gene>
    <name evidence="4" type="ORF">Cni_G16695</name>
</gene>
<dbReference type="GO" id="GO:0008270">
    <property type="term" value="F:zinc ion binding"/>
    <property type="evidence" value="ECO:0007669"/>
    <property type="project" value="InterPro"/>
</dbReference>
<feature type="repeat" description="PPR" evidence="2">
    <location>
        <begin position="514"/>
        <end position="544"/>
    </location>
</feature>
<dbReference type="PANTHER" id="PTHR47926:SF512">
    <property type="entry name" value="REPEAT (PPR) SUPERFAMILY PROTEIN, PUTATIVE-RELATED"/>
    <property type="match status" value="1"/>
</dbReference>
<dbReference type="FunFam" id="1.25.40.10:FF:000073">
    <property type="entry name" value="Pentatricopeptide repeat-containing protein chloroplastic"/>
    <property type="match status" value="1"/>
</dbReference>
<sequence>MAATITQKLIPSPISSFPALTPSKTPNLSFDQSNPTHHQFPPPRRFLRLASDHQNLDLGRALHAAFLKAQDYHEDARLGNALISMYLRLGRLSDARKVFHLLPCPDVASFASMISAYAKRARPLQAVGLFCRMRSLGIEPNEFSFVAVLTSCIRELDCRLGSQVHAFAVKTNHCACVHVSNALLGMYVKCGRADAAGKLFGEMTEKDVSSWNAIILGMVEGGRYGEAFKLFNLMQREGHLGDGFTLSTLLTAVSDVFGCAEGEAIHAYALKIGLDLDLSVGNALVGFYTQFGCIEDVADVFQRMPIKDVISWTGMLTGFMEFGMVESAVDIFHQMPEWNCITYNALLAGFCHNREGSRGLQLFQQILENSLEISDFTLTSAMNACALVSDLKASEQIQAFVTKSGCKLSAWIEAALLDMCAKCGRIEDAKNMFMGWVHKESFQMAWTSMMCAYSRSGRHNEALSLFQSGLTKDKLLVMDEFAVATVLGLYGTLGFVEMGQQIHSVIVKSGLLSDQEVGNALFSMYAKCGNLDDAINLFNQMPRHDKVSWNSLITAYVLHRQGDWALDVWNRMERLGVKPDAITFLLIISACRYTSSNSVDTCHKLFQLMQCSYNITPTSDHYSAMVYVLGYWGSFTEAEQLIKNMPSKPNALVWRALLDSCRLRSNMSLGRQAVQSLLTLEPQDPSTYVLVSNLYSASGRWHCSEKVRQDMREKGFHKHPIRSWIIHHNLLHSFYARDKSHPQSKDIYSALDILILECMKVGYDPDTQFVLHEVEEYQKRNFLFYHSTKLAVAYGLLTARPDRPVRVVKNIHLCGDCHTFLKFVSSVTSREISVRDTSGFHNFKGGICSCGE</sequence>
<dbReference type="Proteomes" id="UP001327560">
    <property type="component" value="Chromosome 5"/>
</dbReference>
<dbReference type="InterPro" id="IPR002885">
    <property type="entry name" value="PPR_rpt"/>
</dbReference>
<dbReference type="PROSITE" id="PS51375">
    <property type="entry name" value="PPR"/>
    <property type="match status" value="6"/>
</dbReference>
<dbReference type="GO" id="GO:0003723">
    <property type="term" value="F:RNA binding"/>
    <property type="evidence" value="ECO:0007669"/>
    <property type="project" value="InterPro"/>
</dbReference>
<feature type="repeat" description="PPR" evidence="2">
    <location>
        <begin position="545"/>
        <end position="579"/>
    </location>
</feature>
<protein>
    <recommendedName>
        <fullName evidence="3">DYW domain-containing protein</fullName>
    </recommendedName>
</protein>
<organism evidence="4 5">
    <name type="scientific">Canna indica</name>
    <name type="common">Indian-shot</name>
    <dbReference type="NCBI Taxonomy" id="4628"/>
    <lineage>
        <taxon>Eukaryota</taxon>
        <taxon>Viridiplantae</taxon>
        <taxon>Streptophyta</taxon>
        <taxon>Embryophyta</taxon>
        <taxon>Tracheophyta</taxon>
        <taxon>Spermatophyta</taxon>
        <taxon>Magnoliopsida</taxon>
        <taxon>Liliopsida</taxon>
        <taxon>Zingiberales</taxon>
        <taxon>Cannaceae</taxon>
        <taxon>Canna</taxon>
    </lineage>
</organism>
<dbReference type="EMBL" id="CP136894">
    <property type="protein sequence ID" value="WOL07945.1"/>
    <property type="molecule type" value="Genomic_DNA"/>
</dbReference>
<dbReference type="PANTHER" id="PTHR47926">
    <property type="entry name" value="PENTATRICOPEPTIDE REPEAT-CONTAINING PROTEIN"/>
    <property type="match status" value="1"/>
</dbReference>